<dbReference type="Gene3D" id="1.50.40.10">
    <property type="entry name" value="Mitochondrial carrier domain"/>
    <property type="match status" value="1"/>
</dbReference>
<dbReference type="Pfam" id="PF00153">
    <property type="entry name" value="Mito_carr"/>
    <property type="match status" value="3"/>
</dbReference>
<reference evidence="9" key="1">
    <citation type="journal article" date="2015" name="PLoS Genet.">
        <title>Genome Sequence and Transcriptome Analyses of Chrysochromulina tobin: Metabolic Tools for Enhanced Algal Fitness in the Prominent Order Prymnesiales (Haptophyceae).</title>
        <authorList>
            <person name="Hovde B.T."/>
            <person name="Deodato C.R."/>
            <person name="Hunsperger H.M."/>
            <person name="Ryken S.A."/>
            <person name="Yost W."/>
            <person name="Jha R.K."/>
            <person name="Patterson J."/>
            <person name="Monnat R.J. Jr."/>
            <person name="Barlow S.B."/>
            <person name="Starkenburg S.R."/>
            <person name="Cattolico R.A."/>
        </authorList>
    </citation>
    <scope>NUCLEOTIDE SEQUENCE</scope>
    <source>
        <strain evidence="9">CCMP291</strain>
    </source>
</reference>
<name>A0A0M0JPQ4_9EUKA</name>
<dbReference type="OrthoDB" id="270584at2759"/>
<dbReference type="SUPFAM" id="SSF103506">
    <property type="entry name" value="Mitochondrial carrier"/>
    <property type="match status" value="1"/>
</dbReference>
<keyword evidence="9" id="KW-1185">Reference proteome</keyword>
<feature type="repeat" description="Solcar" evidence="6">
    <location>
        <begin position="195"/>
        <end position="281"/>
    </location>
</feature>
<evidence type="ECO:0000256" key="3">
    <source>
        <dbReference type="ARBA" id="ARBA00022692"/>
    </source>
</evidence>
<gene>
    <name evidence="8" type="ORF">Ctob_004340</name>
</gene>
<dbReference type="GO" id="GO:0055085">
    <property type="term" value="P:transmembrane transport"/>
    <property type="evidence" value="ECO:0007669"/>
    <property type="project" value="InterPro"/>
</dbReference>
<evidence type="ECO:0000256" key="2">
    <source>
        <dbReference type="ARBA" id="ARBA00022448"/>
    </source>
</evidence>
<feature type="repeat" description="Solcar" evidence="6">
    <location>
        <begin position="6"/>
        <end position="92"/>
    </location>
</feature>
<proteinExistence type="inferred from homology"/>
<evidence type="ECO:0000256" key="5">
    <source>
        <dbReference type="ARBA" id="ARBA00023136"/>
    </source>
</evidence>
<accession>A0A0M0JPQ4</accession>
<dbReference type="PRINTS" id="PR00926">
    <property type="entry name" value="MITOCARRIER"/>
</dbReference>
<evidence type="ECO:0000256" key="4">
    <source>
        <dbReference type="ARBA" id="ARBA00022737"/>
    </source>
</evidence>
<evidence type="ECO:0000313" key="8">
    <source>
        <dbReference type="EMBL" id="KOO28243.1"/>
    </source>
</evidence>
<comment type="caution">
    <text evidence="8">The sequence shown here is derived from an EMBL/GenBank/DDBJ whole genome shotgun (WGS) entry which is preliminary data.</text>
</comment>
<dbReference type="EMBL" id="JWZX01002597">
    <property type="protein sequence ID" value="KOO28243.1"/>
    <property type="molecule type" value="Genomic_DNA"/>
</dbReference>
<keyword evidence="5 6" id="KW-0472">Membrane</keyword>
<keyword evidence="2 7" id="KW-0813">Transport</keyword>
<evidence type="ECO:0000256" key="6">
    <source>
        <dbReference type="PROSITE-ProRule" id="PRU00282"/>
    </source>
</evidence>
<keyword evidence="4" id="KW-0677">Repeat</keyword>
<dbReference type="PROSITE" id="PS50920">
    <property type="entry name" value="SOLCAR"/>
    <property type="match status" value="3"/>
</dbReference>
<dbReference type="AlphaFoldDB" id="A0A0M0JPQ4"/>
<evidence type="ECO:0000313" key="9">
    <source>
        <dbReference type="Proteomes" id="UP000037460"/>
    </source>
</evidence>
<evidence type="ECO:0000256" key="1">
    <source>
        <dbReference type="ARBA" id="ARBA00004141"/>
    </source>
</evidence>
<protein>
    <submittedName>
        <fullName evidence="8">Mitochondrial carrier protein</fullName>
    </submittedName>
</protein>
<dbReference type="InterPro" id="IPR023395">
    <property type="entry name" value="MCP_dom_sf"/>
</dbReference>
<dbReference type="GO" id="GO:0016020">
    <property type="term" value="C:membrane"/>
    <property type="evidence" value="ECO:0007669"/>
    <property type="project" value="UniProtKB-SubCell"/>
</dbReference>
<keyword evidence="3 6" id="KW-0812">Transmembrane</keyword>
<comment type="similarity">
    <text evidence="7">Belongs to the mitochondrial carrier (TC 2.A.29) family.</text>
</comment>
<organism evidence="8 9">
    <name type="scientific">Chrysochromulina tobinii</name>
    <dbReference type="NCBI Taxonomy" id="1460289"/>
    <lineage>
        <taxon>Eukaryota</taxon>
        <taxon>Haptista</taxon>
        <taxon>Haptophyta</taxon>
        <taxon>Prymnesiophyceae</taxon>
        <taxon>Prymnesiales</taxon>
        <taxon>Chrysochromulinaceae</taxon>
        <taxon>Chrysochromulina</taxon>
    </lineage>
</organism>
<sequence length="292" mass="31636">MTKEKTHPTEYFCAGGIAGVVSRTAIAPIERVKILYQVSRSSAGSSHWMSLAPRILREEGLAAFWKGNTAAVVRVVPYMSMTFLTYEEYKVTLNSLGVPKQATALAAGSLAGATATILTYPLDLARATMAMPTNTHASMFEAVGSIARERGVGALYSGVTATCMGVAPYAGLKFMSYEALKGVLGTFFGLEEAQLKAWQRVGSGMLAGLLAQTFVYPLDVVRRRLQTSTSVLYTSTWDALSTIARNEGLANGLYRGLTLNYLKTMPNVAIYMSLYDIVKLRLRKIGQDAKIN</sequence>
<dbReference type="Proteomes" id="UP000037460">
    <property type="component" value="Unassembled WGS sequence"/>
</dbReference>
<dbReference type="PANTHER" id="PTHR24089">
    <property type="entry name" value="SOLUTE CARRIER FAMILY 25"/>
    <property type="match status" value="1"/>
</dbReference>
<dbReference type="InterPro" id="IPR002067">
    <property type="entry name" value="MCP"/>
</dbReference>
<evidence type="ECO:0000256" key="7">
    <source>
        <dbReference type="RuleBase" id="RU000488"/>
    </source>
</evidence>
<dbReference type="InterPro" id="IPR018108">
    <property type="entry name" value="MCP_transmembrane"/>
</dbReference>
<feature type="repeat" description="Solcar" evidence="6">
    <location>
        <begin position="99"/>
        <end position="183"/>
    </location>
</feature>
<comment type="subcellular location">
    <subcellularLocation>
        <location evidence="1">Membrane</location>
        <topology evidence="1">Multi-pass membrane protein</topology>
    </subcellularLocation>
</comment>